<evidence type="ECO:0000313" key="1">
    <source>
        <dbReference type="EMBL" id="SFL43037.1"/>
    </source>
</evidence>
<gene>
    <name evidence="1" type="ORF">SAMN04488036_11434</name>
</gene>
<dbReference type="AlphaFoldDB" id="A0A1I4HMV0"/>
<evidence type="ECO:0000313" key="2">
    <source>
        <dbReference type="Proteomes" id="UP000198851"/>
    </source>
</evidence>
<evidence type="ECO:0008006" key="3">
    <source>
        <dbReference type="Google" id="ProtNLM"/>
    </source>
</evidence>
<proteinExistence type="predicted"/>
<accession>A0A1I4HMV0</accession>
<reference evidence="2" key="1">
    <citation type="submission" date="2016-10" db="EMBL/GenBank/DDBJ databases">
        <authorList>
            <person name="Varghese N."/>
            <person name="Submissions S."/>
        </authorList>
    </citation>
    <scope>NUCLEOTIDE SEQUENCE [LARGE SCALE GENOMIC DNA]</scope>
    <source>
        <strain evidence="2">DSM 28453</strain>
    </source>
</reference>
<dbReference type="OrthoDB" id="8442627at2"/>
<dbReference type="Proteomes" id="UP000198851">
    <property type="component" value="Unassembled WGS sequence"/>
</dbReference>
<dbReference type="STRING" id="1280847.SAMN04488036_11434"/>
<sequence length="181" mass="20377">MTDILSPDVVLPAVWQDSLQTGDVVAFRFPHETDGSNDPKVRPALVLDVEETDVGRFASLAYGTSNPRSRKAAYCVDVRSDKDRASTALHRPTRFNAARRVLVSLDHPGFELSAEIGTPVLGRLTGPASDRMHRVRARIHAERDIRRDFLGRHRRNAGGLRPVTVERRSKFRKTKWETINV</sequence>
<name>A0A1I4HMV0_9RHOB</name>
<organism evidence="1 2">
    <name type="scientific">Shimia haliotis</name>
    <dbReference type="NCBI Taxonomy" id="1280847"/>
    <lineage>
        <taxon>Bacteria</taxon>
        <taxon>Pseudomonadati</taxon>
        <taxon>Pseudomonadota</taxon>
        <taxon>Alphaproteobacteria</taxon>
        <taxon>Rhodobacterales</taxon>
        <taxon>Roseobacteraceae</taxon>
    </lineage>
</organism>
<dbReference type="EMBL" id="FOSZ01000014">
    <property type="protein sequence ID" value="SFL43037.1"/>
    <property type="molecule type" value="Genomic_DNA"/>
</dbReference>
<dbReference type="RefSeq" id="WP_093326169.1">
    <property type="nucleotide sequence ID" value="NZ_FOSZ01000014.1"/>
</dbReference>
<keyword evidence="2" id="KW-1185">Reference proteome</keyword>
<protein>
    <recommendedName>
        <fullName evidence="3">PemK-like, MazF-like toxin of type II toxin-antitoxin system</fullName>
    </recommendedName>
</protein>